<feature type="region of interest" description="Disordered" evidence="1">
    <location>
        <begin position="93"/>
        <end position="127"/>
    </location>
</feature>
<keyword evidence="3" id="KW-1185">Reference proteome</keyword>
<feature type="compositionally biased region" description="Basic and acidic residues" evidence="1">
    <location>
        <begin position="362"/>
        <end position="376"/>
    </location>
</feature>
<dbReference type="GeneID" id="43590778"/>
<name>A0A5M6BTM3_9TREE</name>
<organism evidence="2 3">
    <name type="scientific">Kwoniella shandongensis</name>
    <dbReference type="NCBI Taxonomy" id="1734106"/>
    <lineage>
        <taxon>Eukaryota</taxon>
        <taxon>Fungi</taxon>
        <taxon>Dikarya</taxon>
        <taxon>Basidiomycota</taxon>
        <taxon>Agaricomycotina</taxon>
        <taxon>Tremellomycetes</taxon>
        <taxon>Tremellales</taxon>
        <taxon>Cryptococcaceae</taxon>
        <taxon>Kwoniella</taxon>
    </lineage>
</organism>
<dbReference type="EMBL" id="CP144052">
    <property type="protein sequence ID" value="WWD16764.1"/>
    <property type="molecule type" value="Genomic_DNA"/>
</dbReference>
<feature type="compositionally biased region" description="Polar residues" evidence="1">
    <location>
        <begin position="93"/>
        <end position="102"/>
    </location>
</feature>
<accession>A0A5M6BTM3</accession>
<feature type="compositionally biased region" description="Basic and acidic residues" evidence="1">
    <location>
        <begin position="250"/>
        <end position="260"/>
    </location>
</feature>
<sequence length="432" mass="45773">MQKTKGEGIDFRAEEDAARRMNVGKLVNLNPSITGANSRGKKTDLIGKTALREKVEAIAKDHGLAIDNDSSLYLLAAIETRLRLLLSSSISAQTHRTNSSHLRQPPIRPSSSKVKDETGSGSGKALWSHVITSDPNAVLDALNRANRDSEQEFRLSRMDRLAREAEVQKARERAAAMASGDMSSMDYPSSPLPSSLGGGGGEAGPSTPISKPSSLGGGGSTPMFGAIKETPKSGKKFGSGGPGSSGKKGSARDVSAEVQHKMANATAMRSVGMGKKYGWMMGNAPAISSPLAGGAGSSKKRKAEKEKEKEKHKDKEEGSTTPHTTTTADGGRPTKRVRPSITQPTRRLVSVINSPTPTPTGETEKEKEKEVEKRVTDDRVLTMVDVVFALEHGGLGEASGQGMGGPASEVLQRLWARPGGPWGKESWGEVKK</sequence>
<reference evidence="2" key="2">
    <citation type="submission" date="2024-01" db="EMBL/GenBank/DDBJ databases">
        <title>Comparative genomics of Cryptococcus and Kwoniella reveals pathogenesis evolution and contrasting modes of karyotype evolution via chromosome fusion or intercentromeric recombination.</title>
        <authorList>
            <person name="Coelho M.A."/>
            <person name="David-Palma M."/>
            <person name="Shea T."/>
            <person name="Bowers K."/>
            <person name="McGinley-Smith S."/>
            <person name="Mohammad A.W."/>
            <person name="Gnirke A."/>
            <person name="Yurkov A.M."/>
            <person name="Nowrousian M."/>
            <person name="Sun S."/>
            <person name="Cuomo C.A."/>
            <person name="Heitman J."/>
        </authorList>
    </citation>
    <scope>NUCLEOTIDE SEQUENCE</scope>
    <source>
        <strain evidence="2">CBS 12478</strain>
    </source>
</reference>
<feature type="compositionally biased region" description="Basic and acidic residues" evidence="1">
    <location>
        <begin position="303"/>
        <end position="318"/>
    </location>
</feature>
<evidence type="ECO:0000256" key="1">
    <source>
        <dbReference type="SAM" id="MobiDB-lite"/>
    </source>
</evidence>
<proteinExistence type="predicted"/>
<gene>
    <name evidence="2" type="ORF">CI109_101196</name>
</gene>
<reference evidence="2" key="1">
    <citation type="submission" date="2017-08" db="EMBL/GenBank/DDBJ databases">
        <authorList>
            <person name="Cuomo C."/>
            <person name="Billmyre B."/>
            <person name="Heitman J."/>
        </authorList>
    </citation>
    <scope>NUCLEOTIDE SEQUENCE</scope>
    <source>
        <strain evidence="2">CBS 12478</strain>
    </source>
</reference>
<dbReference type="AlphaFoldDB" id="A0A5M6BTM3"/>
<feature type="compositionally biased region" description="Low complexity" evidence="1">
    <location>
        <begin position="175"/>
        <end position="195"/>
    </location>
</feature>
<feature type="compositionally biased region" description="Gly residues" evidence="1">
    <location>
        <begin position="237"/>
        <end position="246"/>
    </location>
</feature>
<dbReference type="OrthoDB" id="21060at2759"/>
<feature type="region of interest" description="Disordered" evidence="1">
    <location>
        <begin position="172"/>
        <end position="376"/>
    </location>
</feature>
<dbReference type="RefSeq" id="XP_031859136.1">
    <property type="nucleotide sequence ID" value="XM_032006620.1"/>
</dbReference>
<evidence type="ECO:0000313" key="3">
    <source>
        <dbReference type="Proteomes" id="UP000322225"/>
    </source>
</evidence>
<dbReference type="Proteomes" id="UP000322225">
    <property type="component" value="Chromosome 2"/>
</dbReference>
<protein>
    <submittedName>
        <fullName evidence="2">Uncharacterized protein</fullName>
    </submittedName>
</protein>
<evidence type="ECO:0000313" key="2">
    <source>
        <dbReference type="EMBL" id="WWD16764.1"/>
    </source>
</evidence>
<dbReference type="KEGG" id="ksn:43590778"/>